<feature type="transmembrane region" description="Helical" evidence="1">
    <location>
        <begin position="161"/>
        <end position="182"/>
    </location>
</feature>
<keyword evidence="1" id="KW-0472">Membrane</keyword>
<feature type="transmembrane region" description="Helical" evidence="1">
    <location>
        <begin position="271"/>
        <end position="288"/>
    </location>
</feature>
<evidence type="ECO:0000313" key="2">
    <source>
        <dbReference type="EMBL" id="CAK0834194.1"/>
    </source>
</evidence>
<protein>
    <recommendedName>
        <fullName evidence="4">Acyltransferase 3 domain-containing protein</fullName>
    </recommendedName>
</protein>
<feature type="transmembrane region" description="Helical" evidence="1">
    <location>
        <begin position="32"/>
        <end position="50"/>
    </location>
</feature>
<dbReference type="PANTHER" id="PTHR36927">
    <property type="entry name" value="BLR4337 PROTEIN"/>
    <property type="match status" value="1"/>
</dbReference>
<feature type="transmembrane region" description="Helical" evidence="1">
    <location>
        <begin position="309"/>
        <end position="331"/>
    </location>
</feature>
<feature type="transmembrane region" description="Helical" evidence="1">
    <location>
        <begin position="194"/>
        <end position="216"/>
    </location>
</feature>
<feature type="transmembrane region" description="Helical" evidence="1">
    <location>
        <begin position="351"/>
        <end position="372"/>
    </location>
</feature>
<keyword evidence="1" id="KW-1133">Transmembrane helix</keyword>
<reference evidence="2" key="1">
    <citation type="submission" date="2023-10" db="EMBL/GenBank/DDBJ databases">
        <authorList>
            <person name="Chen Y."/>
            <person name="Shah S."/>
            <person name="Dougan E. K."/>
            <person name="Thang M."/>
            <person name="Chan C."/>
        </authorList>
    </citation>
    <scope>NUCLEOTIDE SEQUENCE [LARGE SCALE GENOMIC DNA]</scope>
</reference>
<proteinExistence type="predicted"/>
<evidence type="ECO:0008006" key="4">
    <source>
        <dbReference type="Google" id="ProtNLM"/>
    </source>
</evidence>
<gene>
    <name evidence="2" type="ORF">PCOR1329_LOCUS31673</name>
</gene>
<evidence type="ECO:0000313" key="3">
    <source>
        <dbReference type="Proteomes" id="UP001189429"/>
    </source>
</evidence>
<feature type="transmembrane region" description="Helical" evidence="1">
    <location>
        <begin position="445"/>
        <end position="468"/>
    </location>
</feature>
<feature type="transmembrane region" description="Helical" evidence="1">
    <location>
        <begin position="102"/>
        <end position="122"/>
    </location>
</feature>
<name>A0ABN9SQK8_9DINO</name>
<sequence>MPLFFYISGKSSGMGRKTKSFRQTLKARCQRLLIPFVIFYATFIPFWQYVDESRDPKHPGFWHTLLHPCPDQDTQAPGSCDPVRWLLHYWTSDWIFNKFDLAWLWFLPALFVVEVLSSPLFLSAETGPRRGDGWKTYCGAASVLWLGLAVLLVVAGFSRHFALYAVAGPICTALLAWIAPLPDHSREGSRPAWLAMRIAQAIQMACNVGLVTSFGYEGKFEDSHWHEGIDWQGGRCTISAGLNISYFRCVRQAGCHYEWPKDPHSSHDPRAAIPFILLCLGFFVQGFFSQRWFRSAGQMGDIGDMPSGFQFCQLLGWFLTIFGLIATSTLGEVETQHYIYPVYSNSYCKGPYFGALHVMGTWAFLGMIYPLAKALLNDKIDAEFHHYANNSFPIVYGVHWLWLKVFVFWIVEPSIAYCKEQRWWILSILSLRQCPEPPGFENPLVTIAILLVVLAATLICSWATYALLLSLRVGRFIGVVPYLAHAASAS</sequence>
<comment type="caution">
    <text evidence="2">The sequence shown here is derived from an EMBL/GenBank/DDBJ whole genome shotgun (WGS) entry which is preliminary data.</text>
</comment>
<keyword evidence="3" id="KW-1185">Reference proteome</keyword>
<dbReference type="PANTHER" id="PTHR36927:SF1">
    <property type="entry name" value="MDO-LIKE PROTEIN"/>
    <property type="match status" value="1"/>
</dbReference>
<accession>A0ABN9SQK8</accession>
<dbReference type="Proteomes" id="UP001189429">
    <property type="component" value="Unassembled WGS sequence"/>
</dbReference>
<dbReference type="InterPro" id="IPR050623">
    <property type="entry name" value="Glucan_succinyl_AcylTrfase"/>
</dbReference>
<evidence type="ECO:0000256" key="1">
    <source>
        <dbReference type="SAM" id="Phobius"/>
    </source>
</evidence>
<organism evidence="2 3">
    <name type="scientific">Prorocentrum cordatum</name>
    <dbReference type="NCBI Taxonomy" id="2364126"/>
    <lineage>
        <taxon>Eukaryota</taxon>
        <taxon>Sar</taxon>
        <taxon>Alveolata</taxon>
        <taxon>Dinophyceae</taxon>
        <taxon>Prorocentrales</taxon>
        <taxon>Prorocentraceae</taxon>
        <taxon>Prorocentrum</taxon>
    </lineage>
</organism>
<dbReference type="EMBL" id="CAUYUJ010012558">
    <property type="protein sequence ID" value="CAK0834194.1"/>
    <property type="molecule type" value="Genomic_DNA"/>
</dbReference>
<feature type="transmembrane region" description="Helical" evidence="1">
    <location>
        <begin position="134"/>
        <end position="155"/>
    </location>
</feature>
<keyword evidence="1" id="KW-0812">Transmembrane</keyword>
<feature type="transmembrane region" description="Helical" evidence="1">
    <location>
        <begin position="393"/>
        <end position="411"/>
    </location>
</feature>